<dbReference type="InterPro" id="IPR011009">
    <property type="entry name" value="Kinase-like_dom_sf"/>
</dbReference>
<dbReference type="Pfam" id="PF17667">
    <property type="entry name" value="Pkinase_fungal"/>
    <property type="match status" value="2"/>
</dbReference>
<organism evidence="3 4">
    <name type="scientific">Rhizoctonia solani</name>
    <dbReference type="NCBI Taxonomy" id="456999"/>
    <lineage>
        <taxon>Eukaryota</taxon>
        <taxon>Fungi</taxon>
        <taxon>Dikarya</taxon>
        <taxon>Basidiomycota</taxon>
        <taxon>Agaricomycotina</taxon>
        <taxon>Agaricomycetes</taxon>
        <taxon>Cantharellales</taxon>
        <taxon>Ceratobasidiaceae</taxon>
        <taxon>Rhizoctonia</taxon>
    </lineage>
</organism>
<dbReference type="EMBL" id="CYGV01001290">
    <property type="protein sequence ID" value="CUA72538.1"/>
    <property type="molecule type" value="Genomic_DNA"/>
</dbReference>
<dbReference type="AlphaFoldDB" id="A0A0K6G2E7"/>
<dbReference type="PANTHER" id="PTHR38248">
    <property type="entry name" value="FUNK1 6"/>
    <property type="match status" value="1"/>
</dbReference>
<dbReference type="SUPFAM" id="SSF56112">
    <property type="entry name" value="Protein kinase-like (PK-like)"/>
    <property type="match status" value="1"/>
</dbReference>
<protein>
    <recommendedName>
        <fullName evidence="2">Fungal-type protein kinase domain-containing protein</fullName>
    </recommendedName>
</protein>
<feature type="domain" description="Fungal-type protein kinase" evidence="2">
    <location>
        <begin position="116"/>
        <end position="283"/>
    </location>
</feature>
<name>A0A0K6G2E7_9AGAM</name>
<feature type="domain" description="Fungal-type protein kinase" evidence="2">
    <location>
        <begin position="332"/>
        <end position="443"/>
    </location>
</feature>
<sequence length="565" mass="64323">MPLEMDTHIESELYSAIYHYPGFVPELLSGDVNKFQAIEKHCRANDPHYAHTHKWLLMPEHVSKEQVLYEPTLAILNTVKRAVDHVHPPPPSPVANAPTEPPQLFTKPKLVLFQGSHQHWGNIRMPIEVKTSPGLHKAGMKQLSRYARATFAHQLYRRHLYSLLVCGTEVTFVRFDRAGILYSQRMDVVKDAEAFTRAFASLLMLDRIDEGYDPAFTFERNNEGRLEYYIDLPESAFSKTSSKPTYTGHNGRMRPFKVAETLCHRESICGRATIVLRIREDLNDDTRDARAAPWQVWARTIDILRCVDAWQMLVSQSSGRVVCDLCRHDNAGRWIAMQTIGVPLWQAESPRQFLTAILDAILGYWGAFNLGIMHRDISDGNVMIVKKGQKFSRKEWVEKRTANSCIQLEDPALMESETIFRSILEEIEQRHPTGMLSDFDLCVMHLSVPKHTPVAKVGTAEPVFACPPRRHLEEDTAPETSSKKRKVNANTAVPVTPTSYPGQMQSEAEPQAPPQREKRSLIDFRIGTREFMSISVLLAHPGIDYHHHFLDGLESFLWLVRGSAS</sequence>
<dbReference type="InterPro" id="IPR040976">
    <property type="entry name" value="Pkinase_fungal"/>
</dbReference>
<feature type="compositionally biased region" description="Polar residues" evidence="1">
    <location>
        <begin position="488"/>
        <end position="508"/>
    </location>
</feature>
<evidence type="ECO:0000259" key="2">
    <source>
        <dbReference type="Pfam" id="PF17667"/>
    </source>
</evidence>
<dbReference type="PANTHER" id="PTHR38248:SF2">
    <property type="entry name" value="FUNK1 11"/>
    <property type="match status" value="1"/>
</dbReference>
<feature type="region of interest" description="Disordered" evidence="1">
    <location>
        <begin position="468"/>
        <end position="518"/>
    </location>
</feature>
<dbReference type="Proteomes" id="UP000044841">
    <property type="component" value="Unassembled WGS sequence"/>
</dbReference>
<proteinExistence type="predicted"/>
<evidence type="ECO:0000256" key="1">
    <source>
        <dbReference type="SAM" id="MobiDB-lite"/>
    </source>
</evidence>
<keyword evidence="4" id="KW-1185">Reference proteome</keyword>
<evidence type="ECO:0000313" key="3">
    <source>
        <dbReference type="EMBL" id="CUA72538.1"/>
    </source>
</evidence>
<evidence type="ECO:0000313" key="4">
    <source>
        <dbReference type="Proteomes" id="UP000044841"/>
    </source>
</evidence>
<gene>
    <name evidence="3" type="ORF">RSOLAG22IIIB_04936</name>
</gene>
<reference evidence="3 4" key="1">
    <citation type="submission" date="2015-07" db="EMBL/GenBank/DDBJ databases">
        <authorList>
            <person name="Noorani M."/>
        </authorList>
    </citation>
    <scope>NUCLEOTIDE SEQUENCE [LARGE SCALE GENOMIC DNA]</scope>
    <source>
        <strain evidence="3">BBA 69670</strain>
    </source>
</reference>
<accession>A0A0K6G2E7</accession>